<evidence type="ECO:0000256" key="1">
    <source>
        <dbReference type="SAM" id="MobiDB-lite"/>
    </source>
</evidence>
<feature type="region of interest" description="Disordered" evidence="1">
    <location>
        <begin position="1"/>
        <end position="21"/>
    </location>
</feature>
<reference evidence="2 3" key="1">
    <citation type="submission" date="2015-07" db="EMBL/GenBank/DDBJ databases">
        <title>The genome of Melipona quadrifasciata.</title>
        <authorList>
            <person name="Pan H."/>
            <person name="Kapheim K."/>
        </authorList>
    </citation>
    <scope>NUCLEOTIDE SEQUENCE [LARGE SCALE GENOMIC DNA]</scope>
    <source>
        <strain evidence="2">0111107301</strain>
        <tissue evidence="2">Whole body</tissue>
    </source>
</reference>
<sequence length="52" mass="5961">MKPAPRGKLNSSREGLSIRSEIAPRPQVRIFHPPSELIALEQYPDRRFETST</sequence>
<evidence type="ECO:0000313" key="2">
    <source>
        <dbReference type="EMBL" id="KOX78270.1"/>
    </source>
</evidence>
<organism evidence="2 3">
    <name type="scientific">Melipona quadrifasciata</name>
    <dbReference type="NCBI Taxonomy" id="166423"/>
    <lineage>
        <taxon>Eukaryota</taxon>
        <taxon>Metazoa</taxon>
        <taxon>Ecdysozoa</taxon>
        <taxon>Arthropoda</taxon>
        <taxon>Hexapoda</taxon>
        <taxon>Insecta</taxon>
        <taxon>Pterygota</taxon>
        <taxon>Neoptera</taxon>
        <taxon>Endopterygota</taxon>
        <taxon>Hymenoptera</taxon>
        <taxon>Apocrita</taxon>
        <taxon>Aculeata</taxon>
        <taxon>Apoidea</taxon>
        <taxon>Anthophila</taxon>
        <taxon>Apidae</taxon>
        <taxon>Melipona</taxon>
    </lineage>
</organism>
<gene>
    <name evidence="2" type="ORF">WN51_10633</name>
</gene>
<evidence type="ECO:0000313" key="3">
    <source>
        <dbReference type="Proteomes" id="UP000053105"/>
    </source>
</evidence>
<name>A0A0M9A6J7_9HYME</name>
<accession>A0A0M9A6J7</accession>
<dbReference type="AlphaFoldDB" id="A0A0M9A6J7"/>
<protein>
    <submittedName>
        <fullName evidence="2">Uncharacterized protein</fullName>
    </submittedName>
</protein>
<keyword evidence="3" id="KW-1185">Reference proteome</keyword>
<proteinExistence type="predicted"/>
<dbReference type="Proteomes" id="UP000053105">
    <property type="component" value="Unassembled WGS sequence"/>
</dbReference>
<dbReference type="EMBL" id="KQ435725">
    <property type="protein sequence ID" value="KOX78270.1"/>
    <property type="molecule type" value="Genomic_DNA"/>
</dbReference>